<organism evidence="2 3">
    <name type="scientific">Streptomyces sodiiphilus</name>
    <dbReference type="NCBI Taxonomy" id="226217"/>
    <lineage>
        <taxon>Bacteria</taxon>
        <taxon>Bacillati</taxon>
        <taxon>Actinomycetota</taxon>
        <taxon>Actinomycetes</taxon>
        <taxon>Kitasatosporales</taxon>
        <taxon>Streptomycetaceae</taxon>
        <taxon>Streptomyces</taxon>
    </lineage>
</organism>
<name>A0ABN2PD70_9ACTN</name>
<comment type="caution">
    <text evidence="2">The sequence shown here is derived from an EMBL/GenBank/DDBJ whole genome shotgun (WGS) entry which is preliminary data.</text>
</comment>
<feature type="region of interest" description="Disordered" evidence="1">
    <location>
        <begin position="76"/>
        <end position="100"/>
    </location>
</feature>
<evidence type="ECO:0000256" key="1">
    <source>
        <dbReference type="SAM" id="MobiDB-lite"/>
    </source>
</evidence>
<reference evidence="2 3" key="1">
    <citation type="journal article" date="2019" name="Int. J. Syst. Evol. Microbiol.">
        <title>The Global Catalogue of Microorganisms (GCM) 10K type strain sequencing project: providing services to taxonomists for standard genome sequencing and annotation.</title>
        <authorList>
            <consortium name="The Broad Institute Genomics Platform"/>
            <consortium name="The Broad Institute Genome Sequencing Center for Infectious Disease"/>
            <person name="Wu L."/>
            <person name="Ma J."/>
        </authorList>
    </citation>
    <scope>NUCLEOTIDE SEQUENCE [LARGE SCALE GENOMIC DNA]</scope>
    <source>
        <strain evidence="2 3">JCM 13581</strain>
    </source>
</reference>
<feature type="compositionally biased region" description="Polar residues" evidence="1">
    <location>
        <begin position="88"/>
        <end position="100"/>
    </location>
</feature>
<protein>
    <submittedName>
        <fullName evidence="2">Uncharacterized protein</fullName>
    </submittedName>
</protein>
<dbReference type="EMBL" id="BAAAMJ010000030">
    <property type="protein sequence ID" value="GAA1918788.1"/>
    <property type="molecule type" value="Genomic_DNA"/>
</dbReference>
<sequence>MSLPLPARPYAPVRYSGRRCSGGLRPARPSVLGRAARRSCEPPGGRWLRANTGHPGDKRGMSGVYSGVVRASFRSAADRGRGSLDCPQRQSLKSHNQGCP</sequence>
<evidence type="ECO:0000313" key="2">
    <source>
        <dbReference type="EMBL" id="GAA1918788.1"/>
    </source>
</evidence>
<proteinExistence type="predicted"/>
<feature type="region of interest" description="Disordered" evidence="1">
    <location>
        <begin position="33"/>
        <end position="63"/>
    </location>
</feature>
<keyword evidence="3" id="KW-1185">Reference proteome</keyword>
<accession>A0ABN2PD70</accession>
<gene>
    <name evidence="2" type="ORF">GCM10009716_29490</name>
</gene>
<evidence type="ECO:0000313" key="3">
    <source>
        <dbReference type="Proteomes" id="UP001501303"/>
    </source>
</evidence>
<dbReference type="Proteomes" id="UP001501303">
    <property type="component" value="Unassembled WGS sequence"/>
</dbReference>